<sequence>MPWFAIRTVYHFSVKSNGKNAFEERVVCFEAETWEQAHIRAEAESKHYEAENNVIAHPEQSGYQQDGENLIDGYEVWSELFESEDTLEEFYAERYGKYEYQPEPPDA</sequence>
<dbReference type="Pfam" id="PF14119">
    <property type="entry name" value="DUF4288"/>
    <property type="match status" value="1"/>
</dbReference>
<evidence type="ECO:0008006" key="3">
    <source>
        <dbReference type="Google" id="ProtNLM"/>
    </source>
</evidence>
<dbReference type="Proteomes" id="UP000321083">
    <property type="component" value="Unassembled WGS sequence"/>
</dbReference>
<organism evidence="1 2">
    <name type="scientific">Planctomyces bekefii</name>
    <dbReference type="NCBI Taxonomy" id="1653850"/>
    <lineage>
        <taxon>Bacteria</taxon>
        <taxon>Pseudomonadati</taxon>
        <taxon>Planctomycetota</taxon>
        <taxon>Planctomycetia</taxon>
        <taxon>Planctomycetales</taxon>
        <taxon>Planctomycetaceae</taxon>
        <taxon>Planctomyces</taxon>
    </lineage>
</organism>
<accession>A0A5C6MB20</accession>
<proteinExistence type="predicted"/>
<dbReference type="InterPro" id="IPR025630">
    <property type="entry name" value="DUF4288"/>
</dbReference>
<gene>
    <name evidence="1" type="ORF">E3A20_08250</name>
</gene>
<name>A0A5C6MB20_9PLAN</name>
<keyword evidence="2" id="KW-1185">Reference proteome</keyword>
<comment type="caution">
    <text evidence="1">The sequence shown here is derived from an EMBL/GenBank/DDBJ whole genome shotgun (WGS) entry which is preliminary data.</text>
</comment>
<evidence type="ECO:0000313" key="2">
    <source>
        <dbReference type="Proteomes" id="UP000321083"/>
    </source>
</evidence>
<dbReference type="AlphaFoldDB" id="A0A5C6MB20"/>
<evidence type="ECO:0000313" key="1">
    <source>
        <dbReference type="EMBL" id="TWW10041.1"/>
    </source>
</evidence>
<protein>
    <recommendedName>
        <fullName evidence="3">DUF4288 domain-containing protein</fullName>
    </recommendedName>
</protein>
<reference evidence="1 2" key="2">
    <citation type="submission" date="2019-08" db="EMBL/GenBank/DDBJ databases">
        <authorList>
            <person name="Henke P."/>
        </authorList>
    </citation>
    <scope>NUCLEOTIDE SEQUENCE [LARGE SCALE GENOMIC DNA]</scope>
    <source>
        <strain evidence="1">Phe10_nw2017</strain>
    </source>
</reference>
<reference evidence="1 2" key="1">
    <citation type="submission" date="2019-08" db="EMBL/GenBank/DDBJ databases">
        <title>100 year-old enigma solved: identification of Planctomyces bekefii, the type genus and species of the phylum Planctomycetes.</title>
        <authorList>
            <person name="Svetlana D.N."/>
            <person name="Overmann J."/>
        </authorList>
    </citation>
    <scope>NUCLEOTIDE SEQUENCE [LARGE SCALE GENOMIC DNA]</scope>
    <source>
        <strain evidence="1">Phe10_nw2017</strain>
    </source>
</reference>
<dbReference type="EMBL" id="SRHE01000121">
    <property type="protein sequence ID" value="TWW10041.1"/>
    <property type="molecule type" value="Genomic_DNA"/>
</dbReference>